<accession>A0A0E9XNN6</accession>
<sequence>MCVKITYVNLTKKFYVYCNSIDVSSFKKSVLSACDKYICVM</sequence>
<evidence type="ECO:0000313" key="1">
    <source>
        <dbReference type="EMBL" id="JAI03456.1"/>
    </source>
</evidence>
<organism evidence="1">
    <name type="scientific">Anguilla anguilla</name>
    <name type="common">European freshwater eel</name>
    <name type="synonym">Muraena anguilla</name>
    <dbReference type="NCBI Taxonomy" id="7936"/>
    <lineage>
        <taxon>Eukaryota</taxon>
        <taxon>Metazoa</taxon>
        <taxon>Chordata</taxon>
        <taxon>Craniata</taxon>
        <taxon>Vertebrata</taxon>
        <taxon>Euteleostomi</taxon>
        <taxon>Actinopterygii</taxon>
        <taxon>Neopterygii</taxon>
        <taxon>Teleostei</taxon>
        <taxon>Anguilliformes</taxon>
        <taxon>Anguillidae</taxon>
        <taxon>Anguilla</taxon>
    </lineage>
</organism>
<name>A0A0E9XNN6_ANGAN</name>
<reference evidence="1" key="2">
    <citation type="journal article" date="2015" name="Fish Shellfish Immunol.">
        <title>Early steps in the European eel (Anguilla anguilla)-Vibrio vulnificus interaction in the gills: Role of the RtxA13 toxin.</title>
        <authorList>
            <person name="Callol A."/>
            <person name="Pajuelo D."/>
            <person name="Ebbesson L."/>
            <person name="Teles M."/>
            <person name="MacKenzie S."/>
            <person name="Amaro C."/>
        </authorList>
    </citation>
    <scope>NUCLEOTIDE SEQUENCE</scope>
</reference>
<proteinExistence type="predicted"/>
<dbReference type="EMBL" id="GBXM01005122">
    <property type="protein sequence ID" value="JAI03456.1"/>
    <property type="molecule type" value="Transcribed_RNA"/>
</dbReference>
<dbReference type="AlphaFoldDB" id="A0A0E9XNN6"/>
<reference evidence="1" key="1">
    <citation type="submission" date="2014-11" db="EMBL/GenBank/DDBJ databases">
        <authorList>
            <person name="Amaro Gonzalez C."/>
        </authorList>
    </citation>
    <scope>NUCLEOTIDE SEQUENCE</scope>
</reference>
<protein>
    <submittedName>
        <fullName evidence="1">Uncharacterized protein</fullName>
    </submittedName>
</protein>